<dbReference type="KEGG" id="acad:UA74_17605"/>
<evidence type="ECO:0000313" key="2">
    <source>
        <dbReference type="EMBL" id="APU15549.1"/>
    </source>
</evidence>
<keyword evidence="3" id="KW-1185">Reference proteome</keyword>
<evidence type="ECO:0008006" key="4">
    <source>
        <dbReference type="Google" id="ProtNLM"/>
    </source>
</evidence>
<gene>
    <name evidence="2" type="ORF">UA74_17605</name>
</gene>
<dbReference type="Proteomes" id="UP000185511">
    <property type="component" value="Chromosome"/>
</dbReference>
<dbReference type="EMBL" id="CP016076">
    <property type="protein sequence ID" value="APU15549.1"/>
    <property type="molecule type" value="Genomic_DNA"/>
</dbReference>
<dbReference type="PANTHER" id="PTHR43422">
    <property type="entry name" value="THIAMINE THIAZOLE SYNTHASE"/>
    <property type="match status" value="1"/>
</dbReference>
<sequence>MSSVIAGRAVVLGGSITGLFAAAALAPSYREVVLVDRDRLIGVREWRRGAPQTRHINGLLARGHQALEELFPGITQEMADDGVPFSDLAGTVRWYFHGRRLKQVRAGLSCVAATRPVLEYHVRRRVEAMPNVTFLEECDVVGLSATPDGSRVTGARIHRRNEGTGEETLDADLVVDTTGRGSRSPKWLVELGYQQVDEQRTKVDIGYASRHYRLRSDPFGDDHSINPVASPVLPRGAIFTKTDGGRVELTTYGILGDHPPTDEAGFNDFVKTLAAPEIHEAIVDAEPLDDIALFRFPTTMWRRFDLLTAAPDRFLVMGDAVCTPNPVYAQAQSLSALEALALRARLRRGFAPDPLAFQQEVAAIIRPAWEMTTSVDLGFPGVEGRRTLATRLMHVFSRRLHDAATRDARFTAAFMRVAGLVDPPAALMRPGLVLGVLRTAWRTPPRQGAPLRTAPSVGRRARGRRPR</sequence>
<protein>
    <recommendedName>
        <fullName evidence="4">FAD-binding monooxygenase</fullName>
    </recommendedName>
</protein>
<evidence type="ECO:0000313" key="3">
    <source>
        <dbReference type="Proteomes" id="UP000185511"/>
    </source>
</evidence>
<organism evidence="2 3">
    <name type="scientific">Actinoalloteichus fjordicus</name>
    <dbReference type="NCBI Taxonomy" id="1612552"/>
    <lineage>
        <taxon>Bacteria</taxon>
        <taxon>Bacillati</taxon>
        <taxon>Actinomycetota</taxon>
        <taxon>Actinomycetes</taxon>
        <taxon>Pseudonocardiales</taxon>
        <taxon>Pseudonocardiaceae</taxon>
        <taxon>Actinoalloteichus</taxon>
    </lineage>
</organism>
<feature type="region of interest" description="Disordered" evidence="1">
    <location>
        <begin position="444"/>
        <end position="467"/>
    </location>
</feature>
<dbReference type="InterPro" id="IPR036188">
    <property type="entry name" value="FAD/NAD-bd_sf"/>
</dbReference>
<dbReference type="SUPFAM" id="SSF51905">
    <property type="entry name" value="FAD/NAD(P)-binding domain"/>
    <property type="match status" value="1"/>
</dbReference>
<dbReference type="Gene3D" id="3.50.50.60">
    <property type="entry name" value="FAD/NAD(P)-binding domain"/>
    <property type="match status" value="1"/>
</dbReference>
<name>A0AAC9LET8_9PSEU</name>
<dbReference type="PANTHER" id="PTHR43422:SF3">
    <property type="entry name" value="THIAMINE THIAZOLE SYNTHASE"/>
    <property type="match status" value="1"/>
</dbReference>
<evidence type="ECO:0000256" key="1">
    <source>
        <dbReference type="SAM" id="MobiDB-lite"/>
    </source>
</evidence>
<reference evidence="3" key="1">
    <citation type="submission" date="2016-06" db="EMBL/GenBank/DDBJ databases">
        <title>Complete genome sequence of Actinoalloteichus fjordicus DSM 46855 (=ADI127-17), type strain of the new species Actinoalloteichus fjordicus.</title>
        <authorList>
            <person name="Ruckert C."/>
            <person name="Nouioui I."/>
            <person name="Willmese J."/>
            <person name="van Wezel G."/>
            <person name="Klenk H.-P."/>
            <person name="Kalinowski J."/>
            <person name="Zotchev S.B."/>
        </authorList>
    </citation>
    <scope>NUCLEOTIDE SEQUENCE [LARGE SCALE GENOMIC DNA]</scope>
    <source>
        <strain evidence="3">ADI127-7</strain>
    </source>
</reference>
<dbReference type="AlphaFoldDB" id="A0AAC9LET8"/>
<proteinExistence type="predicted"/>
<accession>A0AAC9LET8</accession>